<proteinExistence type="inferred from homology"/>
<dbReference type="PANTHER" id="PTHR45900">
    <property type="entry name" value="RECA"/>
    <property type="match status" value="1"/>
</dbReference>
<dbReference type="GO" id="GO:0003697">
    <property type="term" value="F:single-stranded DNA binding"/>
    <property type="evidence" value="ECO:0007669"/>
    <property type="project" value="UniProtKB-UniRule"/>
</dbReference>
<dbReference type="PANTHER" id="PTHR45900:SF1">
    <property type="entry name" value="MITOCHONDRIAL DNA REPAIR PROTEIN RECA HOMOLOG-RELATED"/>
    <property type="match status" value="1"/>
</dbReference>
<evidence type="ECO:0000259" key="14">
    <source>
        <dbReference type="PROSITE" id="PS50163"/>
    </source>
</evidence>
<dbReference type="Gene3D" id="3.40.50.300">
    <property type="entry name" value="P-loop containing nucleotide triphosphate hydrolases"/>
    <property type="match status" value="1"/>
</dbReference>
<dbReference type="InterPro" id="IPR020584">
    <property type="entry name" value="DNA_recomb/repair_RecA_CS"/>
</dbReference>
<comment type="caution">
    <text evidence="15">The sequence shown here is derived from an EMBL/GenBank/DDBJ whole genome shotgun (WGS) entry which is preliminary data.</text>
</comment>
<evidence type="ECO:0000256" key="12">
    <source>
        <dbReference type="RuleBase" id="RU004527"/>
    </source>
</evidence>
<feature type="domain" description="RecA family profile 2" evidence="14">
    <location>
        <begin position="199"/>
        <end position="272"/>
    </location>
</feature>
<feature type="binding site" evidence="10">
    <location>
        <begin position="65"/>
        <end position="72"/>
    </location>
    <ligand>
        <name>ATP</name>
        <dbReference type="ChEBI" id="CHEBI:30616"/>
    </ligand>
</feature>
<reference evidence="15 16" key="1">
    <citation type="submission" date="2013-07" db="EMBL/GenBank/DDBJ databases">
        <title>Comparative Genomic and Metabolomic Analysis of Twelve Strains of Pseudoalteromonas luteoviolacea.</title>
        <authorList>
            <person name="Vynne N.G."/>
            <person name="Mansson M."/>
            <person name="Gram L."/>
        </authorList>
    </citation>
    <scope>NUCLEOTIDE SEQUENCE [LARGE SCALE GENOMIC DNA]</scope>
    <source>
        <strain evidence="15 16">S4060-1</strain>
    </source>
</reference>
<dbReference type="RefSeq" id="WP_063372992.1">
    <property type="nucleotide sequence ID" value="NZ_AUXX01000017.1"/>
</dbReference>
<evidence type="ECO:0000313" key="15">
    <source>
        <dbReference type="EMBL" id="KZN66358.1"/>
    </source>
</evidence>
<evidence type="ECO:0000256" key="4">
    <source>
        <dbReference type="ARBA" id="ARBA00022763"/>
    </source>
</evidence>
<keyword evidence="9 10" id="KW-0742">SOS response</keyword>
<evidence type="ECO:0000256" key="6">
    <source>
        <dbReference type="ARBA" id="ARBA00023125"/>
    </source>
</evidence>
<comment type="similarity">
    <text evidence="1 10 12">Belongs to the RecA family.</text>
</comment>
<evidence type="ECO:0000256" key="3">
    <source>
        <dbReference type="ARBA" id="ARBA00022741"/>
    </source>
</evidence>
<dbReference type="PATRIC" id="fig|1365257.3.peg.2706"/>
<dbReference type="Pfam" id="PF21096">
    <property type="entry name" value="RecA_C"/>
    <property type="match status" value="1"/>
</dbReference>
<dbReference type="GO" id="GO:0005524">
    <property type="term" value="F:ATP binding"/>
    <property type="evidence" value="ECO:0007669"/>
    <property type="project" value="UniProtKB-UniRule"/>
</dbReference>
<protein>
    <recommendedName>
        <fullName evidence="2 10">Protein RecA</fullName>
    </recommendedName>
    <alternativeName>
        <fullName evidence="10 11">Recombinase A</fullName>
    </alternativeName>
</protein>
<dbReference type="PRINTS" id="PR00142">
    <property type="entry name" value="RECA"/>
</dbReference>
<dbReference type="PROSITE" id="PS00321">
    <property type="entry name" value="RECA_1"/>
    <property type="match status" value="1"/>
</dbReference>
<gene>
    <name evidence="10" type="primary">recA</name>
    <name evidence="15" type="ORF">N478_20090</name>
</gene>
<dbReference type="GO" id="GO:0003684">
    <property type="term" value="F:damaged DNA binding"/>
    <property type="evidence" value="ECO:0007669"/>
    <property type="project" value="UniProtKB-UniRule"/>
</dbReference>
<dbReference type="GO" id="GO:0006310">
    <property type="term" value="P:DNA recombination"/>
    <property type="evidence" value="ECO:0007669"/>
    <property type="project" value="UniProtKB-UniRule"/>
</dbReference>
<evidence type="ECO:0000256" key="9">
    <source>
        <dbReference type="ARBA" id="ARBA00023236"/>
    </source>
</evidence>
<keyword evidence="6 10" id="KW-0238">DNA-binding</keyword>
<keyword evidence="4 10" id="KW-0227">DNA damage</keyword>
<dbReference type="GO" id="GO:0140664">
    <property type="term" value="F:ATP-dependent DNA damage sensor activity"/>
    <property type="evidence" value="ECO:0007669"/>
    <property type="project" value="InterPro"/>
</dbReference>
<keyword evidence="5 10" id="KW-0067">ATP-binding</keyword>
<dbReference type="SUPFAM" id="SSF54752">
    <property type="entry name" value="RecA protein, C-terminal domain"/>
    <property type="match status" value="1"/>
</dbReference>
<dbReference type="PROSITE" id="PS50162">
    <property type="entry name" value="RECA_2"/>
    <property type="match status" value="1"/>
</dbReference>
<dbReference type="AlphaFoldDB" id="A0A161YUR5"/>
<organism evidence="15 16">
    <name type="scientific">Pseudoalteromonas luteoviolacea S4060-1</name>
    <dbReference type="NCBI Taxonomy" id="1365257"/>
    <lineage>
        <taxon>Bacteria</taxon>
        <taxon>Pseudomonadati</taxon>
        <taxon>Pseudomonadota</taxon>
        <taxon>Gammaproteobacteria</taxon>
        <taxon>Alteromonadales</taxon>
        <taxon>Pseudoalteromonadaceae</taxon>
        <taxon>Pseudoalteromonas</taxon>
    </lineage>
</organism>
<evidence type="ECO:0000256" key="11">
    <source>
        <dbReference type="RuleBase" id="RU000526"/>
    </source>
</evidence>
<evidence type="ECO:0000256" key="2">
    <source>
        <dbReference type="ARBA" id="ARBA00015553"/>
    </source>
</evidence>
<evidence type="ECO:0000256" key="7">
    <source>
        <dbReference type="ARBA" id="ARBA00023172"/>
    </source>
</evidence>
<comment type="function">
    <text evidence="10">Can catalyze the hydrolysis of ATP in the presence of single-stranded DNA, the ATP-dependent uptake of single-stranded DNA by duplex DNA, and the ATP-dependent hybridization of homologous single-stranded DNAs. It interacts with LexA causing its activation and leading to its autocatalytic cleavage.</text>
</comment>
<dbReference type="SUPFAM" id="SSF52540">
    <property type="entry name" value="P-loop containing nucleoside triphosphate hydrolases"/>
    <property type="match status" value="1"/>
</dbReference>
<comment type="subcellular location">
    <subcellularLocation>
        <location evidence="10">Cytoplasm</location>
    </subcellularLocation>
</comment>
<dbReference type="InterPro" id="IPR020587">
    <property type="entry name" value="RecA_monomer-monomer_interface"/>
</dbReference>
<evidence type="ECO:0000256" key="1">
    <source>
        <dbReference type="ARBA" id="ARBA00009391"/>
    </source>
</evidence>
<evidence type="ECO:0000256" key="10">
    <source>
        <dbReference type="HAMAP-Rule" id="MF_00268"/>
    </source>
</evidence>
<name>A0A161YUR5_9GAMM</name>
<dbReference type="CDD" id="cd00983">
    <property type="entry name" value="RecA"/>
    <property type="match status" value="1"/>
</dbReference>
<dbReference type="FunFam" id="3.40.50.300:FF:000087">
    <property type="entry name" value="Recombinase RecA"/>
    <property type="match status" value="1"/>
</dbReference>
<accession>A0A161YUR5</accession>
<keyword evidence="8 10" id="KW-0234">DNA repair</keyword>
<dbReference type="InterPro" id="IPR049261">
    <property type="entry name" value="RecA-like_C"/>
</dbReference>
<dbReference type="Pfam" id="PF00154">
    <property type="entry name" value="RecA_N"/>
    <property type="match status" value="1"/>
</dbReference>
<dbReference type="Proteomes" id="UP000076661">
    <property type="component" value="Unassembled WGS sequence"/>
</dbReference>
<keyword evidence="10" id="KW-0963">Cytoplasm</keyword>
<dbReference type="GO" id="GO:0006281">
    <property type="term" value="P:DNA repair"/>
    <property type="evidence" value="ECO:0007669"/>
    <property type="project" value="UniProtKB-UniRule"/>
</dbReference>
<dbReference type="InterPro" id="IPR027417">
    <property type="entry name" value="P-loop_NTPase"/>
</dbReference>
<dbReference type="InterPro" id="IPR023400">
    <property type="entry name" value="RecA_C_sf"/>
</dbReference>
<sequence>MNDNKQKALDAALSQIERQFGKGSIMKLGDSQALDIESVSTGSLGLDIALGIGGLPTGRIVEIYGPESSGKTTLTLQTIAQAQKMGKTCAFVDAEHALDPVYAEKLGVNVDDLLVSQPDTGEQALEICDMLVRSGAVDVVVVDSVAALTPKAEIEGDMGDSHVGLQARLMSQALRKLTGNIKRSNTLCIFINQIRMKIGVMFGNPETTTGGNALKFYSSVRLDIRRIGSVKEGDEVVGNETRVKVVKNKVAPPFKQAEFIIMYGEGSSKQGELIDLGVKHKLVDKAGAWFSYNGNKIGQGKANSIKFLKENVAIADEIEGKLREMLLLQATIKDEEGEDKGLADLEDQL</sequence>
<dbReference type="HAMAP" id="MF_00268">
    <property type="entry name" value="RecA"/>
    <property type="match status" value="1"/>
</dbReference>
<dbReference type="GO" id="GO:0009432">
    <property type="term" value="P:SOS response"/>
    <property type="evidence" value="ECO:0007669"/>
    <property type="project" value="UniProtKB-UniRule"/>
</dbReference>
<feature type="domain" description="RecA family profile 1" evidence="13">
    <location>
        <begin position="35"/>
        <end position="194"/>
    </location>
</feature>
<evidence type="ECO:0000256" key="5">
    <source>
        <dbReference type="ARBA" id="ARBA00022840"/>
    </source>
</evidence>
<dbReference type="NCBIfam" id="TIGR02012">
    <property type="entry name" value="tigrfam_recA"/>
    <property type="match status" value="1"/>
</dbReference>
<dbReference type="GO" id="GO:0005829">
    <property type="term" value="C:cytosol"/>
    <property type="evidence" value="ECO:0007669"/>
    <property type="project" value="TreeGrafter"/>
</dbReference>
<dbReference type="InterPro" id="IPR013765">
    <property type="entry name" value="DNA_recomb/repair_RecA"/>
</dbReference>
<dbReference type="InterPro" id="IPR020588">
    <property type="entry name" value="RecA_ATP-bd"/>
</dbReference>
<dbReference type="InterPro" id="IPR049428">
    <property type="entry name" value="RecA-like_N"/>
</dbReference>
<evidence type="ECO:0000259" key="13">
    <source>
        <dbReference type="PROSITE" id="PS50162"/>
    </source>
</evidence>
<keyword evidence="3 10" id="KW-0547">Nucleotide-binding</keyword>
<keyword evidence="7 10" id="KW-0233">DNA recombination</keyword>
<dbReference type="EMBL" id="AUXX01000017">
    <property type="protein sequence ID" value="KZN66358.1"/>
    <property type="molecule type" value="Genomic_DNA"/>
</dbReference>
<dbReference type="PROSITE" id="PS50163">
    <property type="entry name" value="RECA_3"/>
    <property type="match status" value="1"/>
</dbReference>
<evidence type="ECO:0000256" key="8">
    <source>
        <dbReference type="ARBA" id="ARBA00023204"/>
    </source>
</evidence>
<dbReference type="InterPro" id="IPR003593">
    <property type="entry name" value="AAA+_ATPase"/>
</dbReference>
<dbReference type="SMART" id="SM00382">
    <property type="entry name" value="AAA"/>
    <property type="match status" value="1"/>
</dbReference>
<evidence type="ECO:0000313" key="16">
    <source>
        <dbReference type="Proteomes" id="UP000076661"/>
    </source>
</evidence>